<dbReference type="AlphaFoldDB" id="A0A1E3LTB9"/>
<evidence type="ECO:0000259" key="4">
    <source>
        <dbReference type="PROSITE" id="PS50987"/>
    </source>
</evidence>
<dbReference type="InterPro" id="IPR011991">
    <property type="entry name" value="ArsR-like_HTH"/>
</dbReference>
<keyword evidence="2" id="KW-0238">DNA-binding</keyword>
<dbReference type="InterPro" id="IPR036388">
    <property type="entry name" value="WH-like_DNA-bd_sf"/>
</dbReference>
<dbReference type="Gene3D" id="1.10.10.10">
    <property type="entry name" value="Winged helix-like DNA-binding domain superfamily/Winged helix DNA-binding domain"/>
    <property type="match status" value="1"/>
</dbReference>
<evidence type="ECO:0000256" key="1">
    <source>
        <dbReference type="ARBA" id="ARBA00023015"/>
    </source>
</evidence>
<organism evidence="5 6">
    <name type="scientific">Sphingomonas turrisvirgatae</name>
    <dbReference type="NCBI Taxonomy" id="1888892"/>
    <lineage>
        <taxon>Bacteria</taxon>
        <taxon>Pseudomonadati</taxon>
        <taxon>Pseudomonadota</taxon>
        <taxon>Alphaproteobacteria</taxon>
        <taxon>Sphingomonadales</taxon>
        <taxon>Sphingomonadaceae</taxon>
        <taxon>Sphingomonas</taxon>
    </lineage>
</organism>
<sequence>MTLYSSRSAADVAAERLKIYAQPQRLMILSRLIDGEHTVSEIDEATGIGQPALSQQLAELRRADIVKTRRASKQVYYRLADENVMVCVKGIEAMFGGDGNAAGALSLVLVGANPVRPVSRPKGAAAFARVG</sequence>
<gene>
    <name evidence="5" type="ORF">BFL28_19375</name>
</gene>
<dbReference type="InterPro" id="IPR036390">
    <property type="entry name" value="WH_DNA-bd_sf"/>
</dbReference>
<keyword evidence="6" id="KW-1185">Reference proteome</keyword>
<dbReference type="SUPFAM" id="SSF46785">
    <property type="entry name" value="Winged helix' DNA-binding domain"/>
    <property type="match status" value="1"/>
</dbReference>
<dbReference type="EMBL" id="MDDS01000043">
    <property type="protein sequence ID" value="ODP36996.1"/>
    <property type="molecule type" value="Genomic_DNA"/>
</dbReference>
<dbReference type="CDD" id="cd00090">
    <property type="entry name" value="HTH_ARSR"/>
    <property type="match status" value="1"/>
</dbReference>
<dbReference type="GO" id="GO:0003677">
    <property type="term" value="F:DNA binding"/>
    <property type="evidence" value="ECO:0007669"/>
    <property type="project" value="UniProtKB-KW"/>
</dbReference>
<dbReference type="GO" id="GO:0003700">
    <property type="term" value="F:DNA-binding transcription factor activity"/>
    <property type="evidence" value="ECO:0007669"/>
    <property type="project" value="InterPro"/>
</dbReference>
<accession>A0A1E3LTB9</accession>
<dbReference type="OrthoDB" id="194599at2"/>
<dbReference type="STRING" id="1888892.BFL28_19375"/>
<protein>
    <submittedName>
        <fullName evidence="5">Transcriptional regulator</fullName>
    </submittedName>
</protein>
<dbReference type="InterPro" id="IPR051011">
    <property type="entry name" value="Metal_resp_trans_reg"/>
</dbReference>
<dbReference type="NCBIfam" id="NF033788">
    <property type="entry name" value="HTH_metalloreg"/>
    <property type="match status" value="1"/>
</dbReference>
<proteinExistence type="predicted"/>
<dbReference type="Pfam" id="PF01022">
    <property type="entry name" value="HTH_5"/>
    <property type="match status" value="1"/>
</dbReference>
<feature type="domain" description="HTH arsR-type" evidence="4">
    <location>
        <begin position="5"/>
        <end position="99"/>
    </location>
</feature>
<dbReference type="PRINTS" id="PR00778">
    <property type="entry name" value="HTHARSR"/>
</dbReference>
<dbReference type="PANTHER" id="PTHR43132">
    <property type="entry name" value="ARSENICAL RESISTANCE OPERON REPRESSOR ARSR-RELATED"/>
    <property type="match status" value="1"/>
</dbReference>
<dbReference type="Proteomes" id="UP000094487">
    <property type="component" value="Unassembled WGS sequence"/>
</dbReference>
<evidence type="ECO:0000256" key="3">
    <source>
        <dbReference type="ARBA" id="ARBA00023163"/>
    </source>
</evidence>
<keyword evidence="3" id="KW-0804">Transcription</keyword>
<comment type="caution">
    <text evidence="5">The sequence shown here is derived from an EMBL/GenBank/DDBJ whole genome shotgun (WGS) entry which is preliminary data.</text>
</comment>
<reference evidence="5 6" key="1">
    <citation type="submission" date="2016-08" db="EMBL/GenBank/DDBJ databases">
        <title>Draft genome of the agarase producing Sphingomonas sp. MCT13.</title>
        <authorList>
            <person name="D'Andrea M.M."/>
            <person name="Rossolini G.M."/>
            <person name="Thaller M.C."/>
        </authorList>
    </citation>
    <scope>NUCLEOTIDE SEQUENCE [LARGE SCALE GENOMIC DNA]</scope>
    <source>
        <strain evidence="5 6">MCT13</strain>
    </source>
</reference>
<evidence type="ECO:0000313" key="5">
    <source>
        <dbReference type="EMBL" id="ODP36996.1"/>
    </source>
</evidence>
<dbReference type="PROSITE" id="PS50987">
    <property type="entry name" value="HTH_ARSR_2"/>
    <property type="match status" value="1"/>
</dbReference>
<dbReference type="SMART" id="SM00418">
    <property type="entry name" value="HTH_ARSR"/>
    <property type="match status" value="1"/>
</dbReference>
<dbReference type="InterPro" id="IPR001845">
    <property type="entry name" value="HTH_ArsR_DNA-bd_dom"/>
</dbReference>
<keyword evidence="1" id="KW-0805">Transcription regulation</keyword>
<name>A0A1E3LTB9_9SPHN</name>
<evidence type="ECO:0000313" key="6">
    <source>
        <dbReference type="Proteomes" id="UP000094487"/>
    </source>
</evidence>
<dbReference type="PANTHER" id="PTHR43132:SF2">
    <property type="entry name" value="ARSENICAL RESISTANCE OPERON REPRESSOR ARSR-RELATED"/>
    <property type="match status" value="1"/>
</dbReference>
<evidence type="ECO:0000256" key="2">
    <source>
        <dbReference type="ARBA" id="ARBA00023125"/>
    </source>
</evidence>
<dbReference type="RefSeq" id="WP_069321263.1">
    <property type="nucleotide sequence ID" value="NZ_MDDS01000043.1"/>
</dbReference>